<dbReference type="GO" id="GO:0004526">
    <property type="term" value="F:ribonuclease P activity"/>
    <property type="evidence" value="ECO:0007669"/>
    <property type="project" value="TreeGrafter"/>
</dbReference>
<dbReference type="InterPro" id="IPR011990">
    <property type="entry name" value="TPR-like_helical_dom_sf"/>
</dbReference>
<accession>A0A0N1IM55</accession>
<dbReference type="EMBL" id="LJSK01000022">
    <property type="protein sequence ID" value="KPI89495.1"/>
    <property type="molecule type" value="Genomic_DNA"/>
</dbReference>
<dbReference type="Gene3D" id="1.25.40.10">
    <property type="entry name" value="Tetratricopeptide repeat domain"/>
    <property type="match status" value="1"/>
</dbReference>
<name>A0A0N1IM55_LEPSE</name>
<comment type="caution">
    <text evidence="4">The sequence shown here is derived from an EMBL/GenBank/DDBJ whole genome shotgun (WGS) entry which is preliminary data.</text>
</comment>
<dbReference type="VEuPathDB" id="TriTrypDB:Lsey_0022_0160"/>
<dbReference type="InterPro" id="IPR033443">
    <property type="entry name" value="PROP1-like_PPR_dom"/>
</dbReference>
<organism evidence="4 5">
    <name type="scientific">Leptomonas seymouri</name>
    <dbReference type="NCBI Taxonomy" id="5684"/>
    <lineage>
        <taxon>Eukaryota</taxon>
        <taxon>Discoba</taxon>
        <taxon>Euglenozoa</taxon>
        <taxon>Kinetoplastea</taxon>
        <taxon>Metakinetoplastina</taxon>
        <taxon>Trypanosomatida</taxon>
        <taxon>Trypanosomatidae</taxon>
        <taxon>Leishmaniinae</taxon>
        <taxon>Leptomonas</taxon>
    </lineage>
</organism>
<gene>
    <name evidence="4" type="ORF">ABL78_1371</name>
</gene>
<proteinExistence type="predicted"/>
<dbReference type="Gene3D" id="3.40.50.11980">
    <property type="match status" value="1"/>
</dbReference>
<dbReference type="PANTHER" id="PTHR13547:SF19">
    <property type="entry name" value="RIBONUCLEASE P"/>
    <property type="match status" value="1"/>
</dbReference>
<keyword evidence="5" id="KW-1185">Reference proteome</keyword>
<dbReference type="GO" id="GO:0001682">
    <property type="term" value="P:tRNA 5'-leader removal"/>
    <property type="evidence" value="ECO:0007669"/>
    <property type="project" value="TreeGrafter"/>
</dbReference>
<feature type="region of interest" description="Disordered" evidence="2">
    <location>
        <begin position="16"/>
        <end position="73"/>
    </location>
</feature>
<reference evidence="4 5" key="1">
    <citation type="journal article" date="2015" name="PLoS Pathog.">
        <title>Leptomonas seymouri: Adaptations to the Dixenous Life Cycle Analyzed by Genome Sequencing, Transcriptome Profiling and Co-infection with Leishmania donovani.</title>
        <authorList>
            <person name="Kraeva N."/>
            <person name="Butenko A."/>
            <person name="Hlavacova J."/>
            <person name="Kostygov A."/>
            <person name="Myskova J."/>
            <person name="Grybchuk D."/>
            <person name="Lestinova T."/>
            <person name="Votypka J."/>
            <person name="Volf P."/>
            <person name="Opperdoes F."/>
            <person name="Flegontov P."/>
            <person name="Lukes J."/>
            <person name="Yurchenko V."/>
        </authorList>
    </citation>
    <scope>NUCLEOTIDE SEQUENCE [LARGE SCALE GENOMIC DNA]</scope>
    <source>
        <strain evidence="4 5">ATCC 30220</strain>
    </source>
</reference>
<evidence type="ECO:0000313" key="4">
    <source>
        <dbReference type="EMBL" id="KPI89495.1"/>
    </source>
</evidence>
<evidence type="ECO:0000259" key="3">
    <source>
        <dbReference type="Pfam" id="PF17177"/>
    </source>
</evidence>
<feature type="compositionally biased region" description="Polar residues" evidence="2">
    <location>
        <begin position="40"/>
        <end position="55"/>
    </location>
</feature>
<evidence type="ECO:0000256" key="2">
    <source>
        <dbReference type="SAM" id="MobiDB-lite"/>
    </source>
</evidence>
<dbReference type="Pfam" id="PF17177">
    <property type="entry name" value="PPR_long"/>
    <property type="match status" value="1"/>
</dbReference>
<dbReference type="Proteomes" id="UP000038009">
    <property type="component" value="Unassembled WGS sequence"/>
</dbReference>
<feature type="region of interest" description="Disordered" evidence="2">
    <location>
        <begin position="95"/>
        <end position="116"/>
    </location>
</feature>
<feature type="region of interest" description="Disordered" evidence="2">
    <location>
        <begin position="700"/>
        <end position="754"/>
    </location>
</feature>
<feature type="compositionally biased region" description="Basic and acidic residues" evidence="2">
    <location>
        <begin position="19"/>
        <end position="33"/>
    </location>
</feature>
<feature type="domain" description="PROP1-like PPR" evidence="3">
    <location>
        <begin position="124"/>
        <end position="284"/>
    </location>
</feature>
<evidence type="ECO:0000256" key="1">
    <source>
        <dbReference type="ARBA" id="ARBA00022737"/>
    </source>
</evidence>
<protein>
    <recommendedName>
        <fullName evidence="3">PROP1-like PPR domain-containing protein</fullName>
    </recommendedName>
</protein>
<dbReference type="FunFam" id="3.40.50.11980:FF:000008">
    <property type="entry name" value="Hypothetical_protein_-_conserved"/>
    <property type="match status" value="1"/>
</dbReference>
<dbReference type="PANTHER" id="PTHR13547">
    <property type="match status" value="1"/>
</dbReference>
<dbReference type="OrthoDB" id="46913at2759"/>
<dbReference type="AlphaFoldDB" id="A0A0N1IM55"/>
<dbReference type="OMA" id="LVMLHER"/>
<keyword evidence="1" id="KW-0677">Repeat</keyword>
<sequence length="754" mass="83195">MRFDFNRVDTQQIVCPSRHLHDSRAPTHKESASKQKKRATQGSTAIPKISSNSSGTKKKTRSPEEDLLRKVNSLAGERNAQEAVRVIKCALSGVWPPPPQEQGGTSKAEDNTLSSSSTRRRAIFSSKAFAAALYACEAAGSAADGLSLVAEARRHVSDTSADGLNSEHVLFAILRLQCATGDLDGAKHLFAYLEQHGLLRLRSVSVFLRYCCLKVKDRRLAFAVYEKALQHKVELTEPDYVALGTLCVQIDEPISTLFFMLEEMKEHVPEVSVSFVADVLESWVAMANRAEGKGEGNSGTPTQRYHISTVMMEHREPTPLGNASDASLGGTDVCLKDGSGNEGSNVTTSDQQRIQACGVCPACRVELAGYAFTTACRTHLLRELKDIVIPQACRSRRALLGFEHWKRYIHARYESGDRVGVFIDGANLGYYGLSSWYDLAKKQLLLQRGVPEGQVTASDVDFNKQCKASGKGVDVGVSFDLIDSAVKLAVEEYGLERPLVMLHERHVEPRFMTPQATSIVQRWRSLGWLYCCPSGLNDDLCWLYGALLMTDPTDANCKAVHQDGGQQPAVPSLLASHRTFVCTNDKMRDHHFRLLSPRAFARWRDRHRIGFRCARVEDQTELHWELPAPYERCIQRHDAVLRTPQNPSTFVSPRGDGGEREMRTVPLSTWHIPLTGSPAASSATSFTSSRKAAAGTKRYLGNELDGEQPKPGLLAESLNDCDRTAEQADEGSAEPQAPVDTQKPSPWVCITVNT</sequence>
<evidence type="ECO:0000313" key="5">
    <source>
        <dbReference type="Proteomes" id="UP000038009"/>
    </source>
</evidence>